<keyword evidence="1" id="KW-1133">Transmembrane helix</keyword>
<feature type="transmembrane region" description="Helical" evidence="1">
    <location>
        <begin position="29"/>
        <end position="47"/>
    </location>
</feature>
<keyword evidence="1" id="KW-0812">Transmembrane</keyword>
<protein>
    <submittedName>
        <fullName evidence="2">Uncharacterized protein</fullName>
    </submittedName>
</protein>
<reference evidence="2" key="1">
    <citation type="submission" date="2023-10" db="EMBL/GenBank/DDBJ databases">
        <title>Genome assemblies of two species of porcelain crab, Petrolisthes cinctipes and Petrolisthes manimaculis (Anomura: Porcellanidae).</title>
        <authorList>
            <person name="Angst P."/>
        </authorList>
    </citation>
    <scope>NUCLEOTIDE SEQUENCE</scope>
    <source>
        <strain evidence="2">PB745_01</strain>
        <tissue evidence="2">Gill</tissue>
    </source>
</reference>
<dbReference type="EMBL" id="JAWQEG010006424">
    <property type="protein sequence ID" value="KAK3854891.1"/>
    <property type="molecule type" value="Genomic_DNA"/>
</dbReference>
<dbReference type="Proteomes" id="UP001286313">
    <property type="component" value="Unassembled WGS sequence"/>
</dbReference>
<sequence>MYKSLAKVRVKIEVKPIVENLVFRLHYRYTYIIFMASCLLTTMYGLFDDEKTREISRRRQSVTTPDNSSQGITG</sequence>
<evidence type="ECO:0000313" key="2">
    <source>
        <dbReference type="EMBL" id="KAK3854891.1"/>
    </source>
</evidence>
<comment type="caution">
    <text evidence="2">The sequence shown here is derived from an EMBL/GenBank/DDBJ whole genome shotgun (WGS) entry which is preliminary data.</text>
</comment>
<evidence type="ECO:0000313" key="3">
    <source>
        <dbReference type="Proteomes" id="UP001286313"/>
    </source>
</evidence>
<organism evidence="2 3">
    <name type="scientific">Petrolisthes cinctipes</name>
    <name type="common">Flat porcelain crab</name>
    <dbReference type="NCBI Taxonomy" id="88211"/>
    <lineage>
        <taxon>Eukaryota</taxon>
        <taxon>Metazoa</taxon>
        <taxon>Ecdysozoa</taxon>
        <taxon>Arthropoda</taxon>
        <taxon>Crustacea</taxon>
        <taxon>Multicrustacea</taxon>
        <taxon>Malacostraca</taxon>
        <taxon>Eumalacostraca</taxon>
        <taxon>Eucarida</taxon>
        <taxon>Decapoda</taxon>
        <taxon>Pleocyemata</taxon>
        <taxon>Anomura</taxon>
        <taxon>Galatheoidea</taxon>
        <taxon>Porcellanidae</taxon>
        <taxon>Petrolisthes</taxon>
    </lineage>
</organism>
<keyword evidence="3" id="KW-1185">Reference proteome</keyword>
<gene>
    <name evidence="2" type="ORF">Pcinc_038671</name>
</gene>
<keyword evidence="1" id="KW-0472">Membrane</keyword>
<accession>A0AAE1EMS9</accession>
<proteinExistence type="predicted"/>
<dbReference type="AlphaFoldDB" id="A0AAE1EMS9"/>
<name>A0AAE1EMS9_PETCI</name>
<evidence type="ECO:0000256" key="1">
    <source>
        <dbReference type="SAM" id="Phobius"/>
    </source>
</evidence>